<feature type="compositionally biased region" description="Basic and acidic residues" evidence="1">
    <location>
        <begin position="44"/>
        <end position="72"/>
    </location>
</feature>
<evidence type="ECO:0000313" key="3">
    <source>
        <dbReference type="Proteomes" id="UP000034301"/>
    </source>
</evidence>
<sequence length="115" mass="13536">MNKFENKFKRTPTEQEQKAINRVVDEVFSLHANSAKKKQLSHHYTGEITRETHQELSEISARENEEKNAERDIKSDITILAMELFAKNNRVPDSIDLWNSFKNYQKEDKKQEKAA</sequence>
<comment type="caution">
    <text evidence="2">The sequence shown here is derived from an EMBL/GenBank/DDBJ whole genome shotgun (WGS) entry which is preliminary data.</text>
</comment>
<protein>
    <submittedName>
        <fullName evidence="2">Uncharacterized protein</fullName>
    </submittedName>
</protein>
<proteinExistence type="predicted"/>
<dbReference type="EMBL" id="LBYC01000018">
    <property type="protein sequence ID" value="KKR42001.1"/>
    <property type="molecule type" value="Genomic_DNA"/>
</dbReference>
<name>A0A0G0QX63_9BACT</name>
<dbReference type="Proteomes" id="UP000034301">
    <property type="component" value="Unassembled WGS sequence"/>
</dbReference>
<evidence type="ECO:0000256" key="1">
    <source>
        <dbReference type="SAM" id="MobiDB-lite"/>
    </source>
</evidence>
<feature type="region of interest" description="Disordered" evidence="1">
    <location>
        <begin position="35"/>
        <end position="72"/>
    </location>
</feature>
<organism evidence="2 3">
    <name type="scientific">Candidatus Nomurabacteria bacterium GW2011_GWF2_40_12</name>
    <dbReference type="NCBI Taxonomy" id="1618776"/>
    <lineage>
        <taxon>Bacteria</taxon>
        <taxon>Candidatus Nomuraibacteriota</taxon>
    </lineage>
</organism>
<gene>
    <name evidence="2" type="ORF">UT78_C0018G0003</name>
</gene>
<evidence type="ECO:0000313" key="2">
    <source>
        <dbReference type="EMBL" id="KKR42001.1"/>
    </source>
</evidence>
<dbReference type="AlphaFoldDB" id="A0A0G0QX63"/>
<accession>A0A0G0QX63</accession>
<reference evidence="2 3" key="1">
    <citation type="journal article" date="2015" name="Nature">
        <title>rRNA introns, odd ribosomes, and small enigmatic genomes across a large radiation of phyla.</title>
        <authorList>
            <person name="Brown C.T."/>
            <person name="Hug L.A."/>
            <person name="Thomas B.C."/>
            <person name="Sharon I."/>
            <person name="Castelle C.J."/>
            <person name="Singh A."/>
            <person name="Wilkins M.J."/>
            <person name="Williams K.H."/>
            <person name="Banfield J.F."/>
        </authorList>
    </citation>
    <scope>NUCLEOTIDE SEQUENCE [LARGE SCALE GENOMIC DNA]</scope>
</reference>